<feature type="compositionally biased region" description="Acidic residues" evidence="1">
    <location>
        <begin position="164"/>
        <end position="176"/>
    </location>
</feature>
<accession>A0AAW1SCW4</accession>
<feature type="region of interest" description="Disordered" evidence="1">
    <location>
        <begin position="64"/>
        <end position="83"/>
    </location>
</feature>
<feature type="compositionally biased region" description="Gly residues" evidence="1">
    <location>
        <begin position="254"/>
        <end position="265"/>
    </location>
</feature>
<evidence type="ECO:0000256" key="1">
    <source>
        <dbReference type="SAM" id="MobiDB-lite"/>
    </source>
</evidence>
<protein>
    <recommendedName>
        <fullName evidence="2">CCD97-like C-terminal domain-containing protein</fullName>
    </recommendedName>
</protein>
<evidence type="ECO:0000313" key="3">
    <source>
        <dbReference type="EMBL" id="KAK9843401.1"/>
    </source>
</evidence>
<dbReference type="EMBL" id="JALJOU010000006">
    <property type="protein sequence ID" value="KAK9843401.1"/>
    <property type="molecule type" value="Genomic_DNA"/>
</dbReference>
<dbReference type="InterPro" id="IPR018613">
    <property type="entry name" value="Ccdc97-like"/>
</dbReference>
<dbReference type="InterPro" id="IPR040233">
    <property type="entry name" value="CCD97-like_C"/>
</dbReference>
<feature type="compositionally biased region" description="Low complexity" evidence="1">
    <location>
        <begin position="215"/>
        <end position="230"/>
    </location>
</feature>
<proteinExistence type="predicted"/>
<feature type="region of interest" description="Disordered" evidence="1">
    <location>
        <begin position="159"/>
        <end position="317"/>
    </location>
</feature>
<keyword evidence="4" id="KW-1185">Reference proteome</keyword>
<dbReference type="Pfam" id="PF09747">
    <property type="entry name" value="CCD97-like_C"/>
    <property type="match status" value="2"/>
</dbReference>
<feature type="domain" description="CCD97-like C-terminal" evidence="2">
    <location>
        <begin position="314"/>
        <end position="367"/>
    </location>
</feature>
<dbReference type="PANTHER" id="PTHR31840:SF1">
    <property type="entry name" value="COILED-COIL DOMAIN-CONTAINING PROTEIN 97"/>
    <property type="match status" value="1"/>
</dbReference>
<feature type="compositionally biased region" description="Gly residues" evidence="1">
    <location>
        <begin position="289"/>
        <end position="298"/>
    </location>
</feature>
<dbReference type="PANTHER" id="PTHR31840">
    <property type="entry name" value="COILED-COIL DOMAIN-CONTAINING PROTEIN 97"/>
    <property type="match status" value="1"/>
</dbReference>
<dbReference type="Proteomes" id="UP001445335">
    <property type="component" value="Unassembled WGS sequence"/>
</dbReference>
<gene>
    <name evidence="3" type="ORF">WJX81_000580</name>
</gene>
<name>A0AAW1SCW4_9CHLO</name>
<feature type="domain" description="CCD97-like C-terminal" evidence="2">
    <location>
        <begin position="85"/>
        <end position="201"/>
    </location>
</feature>
<reference evidence="3 4" key="1">
    <citation type="journal article" date="2024" name="Nat. Commun.">
        <title>Phylogenomics reveals the evolutionary origins of lichenization in chlorophyte algae.</title>
        <authorList>
            <person name="Puginier C."/>
            <person name="Libourel C."/>
            <person name="Otte J."/>
            <person name="Skaloud P."/>
            <person name="Haon M."/>
            <person name="Grisel S."/>
            <person name="Petersen M."/>
            <person name="Berrin J.G."/>
            <person name="Delaux P.M."/>
            <person name="Dal Grande F."/>
            <person name="Keller J."/>
        </authorList>
    </citation>
    <scope>NUCLEOTIDE SEQUENCE [LARGE SCALE GENOMIC DNA]</scope>
    <source>
        <strain evidence="3 4">SAG 245.80</strain>
    </source>
</reference>
<evidence type="ECO:0000259" key="2">
    <source>
        <dbReference type="Pfam" id="PF09747"/>
    </source>
</evidence>
<organism evidence="3 4">
    <name type="scientific">Elliptochloris bilobata</name>
    <dbReference type="NCBI Taxonomy" id="381761"/>
    <lineage>
        <taxon>Eukaryota</taxon>
        <taxon>Viridiplantae</taxon>
        <taxon>Chlorophyta</taxon>
        <taxon>core chlorophytes</taxon>
        <taxon>Trebouxiophyceae</taxon>
        <taxon>Trebouxiophyceae incertae sedis</taxon>
        <taxon>Elliptochloris clade</taxon>
        <taxon>Elliptochloris</taxon>
    </lineage>
</organism>
<feature type="compositionally biased region" description="Low complexity" evidence="1">
    <location>
        <begin position="299"/>
        <end position="310"/>
    </location>
</feature>
<evidence type="ECO:0000313" key="4">
    <source>
        <dbReference type="Proteomes" id="UP001445335"/>
    </source>
</evidence>
<comment type="caution">
    <text evidence="3">The sequence shown here is derived from an EMBL/GenBank/DDBJ whole genome shotgun (WGS) entry which is preliminary data.</text>
</comment>
<feature type="compositionally biased region" description="Polar residues" evidence="1">
    <location>
        <begin position="191"/>
        <end position="207"/>
    </location>
</feature>
<sequence length="367" mass="38406">MQGGSAGVPGQDKIRQYLTNLLERDSGVFLERYGSKLSSDERGLFQALRDHDYEVNFHLSSLEAAEERRRAPPGKRASLSAQTRNRRWAALQRLEQGGEYFTEEAMRRRAPLLFQQYLGDHQPVQTSAAGSAGGGKLSDLLLRQHDEALTRQRLITEQAREAEVEQETDSEEEEEHIEGASAGASEDMRQASDTTPARETSAAQPSGASDVEPQPAAGPRAAARAAATGTSAGQHPGKGNTGVAGAELRSSGGITFGDGDGGGGDAAAAASAGGRASSSVAAAGVHQGAAGGGGGGAGARASGAEQGGRAVRAESADREDFLELMRARFLSGQDDVDYGKIDADGTLDEDLRDLAEQDAEDKYFDSD</sequence>
<dbReference type="AlphaFoldDB" id="A0AAW1SCW4"/>
<feature type="compositionally biased region" description="Low complexity" evidence="1">
    <location>
        <begin position="266"/>
        <end position="288"/>
    </location>
</feature>